<accession>A0A0E9TCK3</accession>
<proteinExistence type="predicted"/>
<sequence length="26" mass="2881">MAEHNSSGCEIDSFPTEPISTLICWI</sequence>
<dbReference type="AlphaFoldDB" id="A0A0E9TCK3"/>
<dbReference type="EMBL" id="GBXM01057400">
    <property type="protein sequence ID" value="JAH51177.1"/>
    <property type="molecule type" value="Transcribed_RNA"/>
</dbReference>
<reference evidence="1" key="2">
    <citation type="journal article" date="2015" name="Fish Shellfish Immunol.">
        <title>Early steps in the European eel (Anguilla anguilla)-Vibrio vulnificus interaction in the gills: Role of the RtxA13 toxin.</title>
        <authorList>
            <person name="Callol A."/>
            <person name="Pajuelo D."/>
            <person name="Ebbesson L."/>
            <person name="Teles M."/>
            <person name="MacKenzie S."/>
            <person name="Amaro C."/>
        </authorList>
    </citation>
    <scope>NUCLEOTIDE SEQUENCE</scope>
</reference>
<name>A0A0E9TCK3_ANGAN</name>
<evidence type="ECO:0000313" key="1">
    <source>
        <dbReference type="EMBL" id="JAH51177.1"/>
    </source>
</evidence>
<reference evidence="1" key="1">
    <citation type="submission" date="2014-11" db="EMBL/GenBank/DDBJ databases">
        <authorList>
            <person name="Amaro Gonzalez C."/>
        </authorList>
    </citation>
    <scope>NUCLEOTIDE SEQUENCE</scope>
</reference>
<organism evidence="1">
    <name type="scientific">Anguilla anguilla</name>
    <name type="common">European freshwater eel</name>
    <name type="synonym">Muraena anguilla</name>
    <dbReference type="NCBI Taxonomy" id="7936"/>
    <lineage>
        <taxon>Eukaryota</taxon>
        <taxon>Metazoa</taxon>
        <taxon>Chordata</taxon>
        <taxon>Craniata</taxon>
        <taxon>Vertebrata</taxon>
        <taxon>Euteleostomi</taxon>
        <taxon>Actinopterygii</taxon>
        <taxon>Neopterygii</taxon>
        <taxon>Teleostei</taxon>
        <taxon>Anguilliformes</taxon>
        <taxon>Anguillidae</taxon>
        <taxon>Anguilla</taxon>
    </lineage>
</organism>
<protein>
    <submittedName>
        <fullName evidence="1">Uncharacterized protein</fullName>
    </submittedName>
</protein>